<accession>A0A1I6URH5</accession>
<evidence type="ECO:0000313" key="3">
    <source>
        <dbReference type="Proteomes" id="UP000198660"/>
    </source>
</evidence>
<protein>
    <submittedName>
        <fullName evidence="2">DNA helicase HerA, contains HAS-barrel and ATPase domains</fullName>
    </submittedName>
</protein>
<keyword evidence="3" id="KW-1185">Reference proteome</keyword>
<dbReference type="RefSeq" id="WP_140413652.1">
    <property type="nucleotide sequence ID" value="NZ_FPAA01000019.1"/>
</dbReference>
<dbReference type="Proteomes" id="UP000198660">
    <property type="component" value="Unassembled WGS sequence"/>
</dbReference>
<dbReference type="InterPro" id="IPR027417">
    <property type="entry name" value="P-loop_NTPase"/>
</dbReference>
<evidence type="ECO:0000256" key="1">
    <source>
        <dbReference type="SAM" id="MobiDB-lite"/>
    </source>
</evidence>
<reference evidence="3" key="1">
    <citation type="submission" date="2016-10" db="EMBL/GenBank/DDBJ databases">
        <authorList>
            <person name="Varghese N."/>
            <person name="Submissions S."/>
        </authorList>
    </citation>
    <scope>NUCLEOTIDE SEQUENCE [LARGE SCALE GENOMIC DNA]</scope>
    <source>
        <strain evidence="3">DSM 45789</strain>
    </source>
</reference>
<dbReference type="SUPFAM" id="SSF52540">
    <property type="entry name" value="P-loop containing nucleoside triphosphate hydrolases"/>
    <property type="match status" value="1"/>
</dbReference>
<keyword evidence="2" id="KW-0347">Helicase</keyword>
<gene>
    <name evidence="2" type="ORF">SAMN05444972_11923</name>
</gene>
<proteinExistence type="predicted"/>
<keyword evidence="2" id="KW-0378">Hydrolase</keyword>
<name>A0A1I6URH5_9BACL</name>
<dbReference type="GO" id="GO:0004386">
    <property type="term" value="F:helicase activity"/>
    <property type="evidence" value="ECO:0007669"/>
    <property type="project" value="UniProtKB-KW"/>
</dbReference>
<dbReference type="AlphaFoldDB" id="A0A1I6URH5"/>
<sequence length="846" mass="93326">MVRVGIRGRCGGSATEAEGLGTFAAASGLDTYKSICIRPNRHDQPYGDGSSESESSISLRATDRSHPGSQLPLSFGLPVNRVSSNNIGSPPKRAGVNQVGGNRVSGHATCAGDHEHSPGSGRHDQHRNLPAREVILQIIPDRSVDNQKSEELARAIAGMYQTPWERRDGWRIKPNPSISWEVILSKKDGACFFIRVPVAWQAVIEKQLATIWPRATITDAEDPLAQMQPTLVNRLELGQHYLFSFKVDRRNNGPLPSILDTLSIIGDKSSAALQFIMEPAPPDWYSGAEGAYQKFCQGRMPQKFGLSGKAVRRSAVKVAADIAVGATDIIAELLSGEESPKDGDDASRVEALREKPGMRAAVAEKLKGDAVRVTCRIAVEGSQTEAEAITRSLWYGLRSMDGDQTWAMRQEKDFEAMLARKSGYSITPDYLSLREAGALLQLPTGPLQEEHGLVSVRHRETSIHPDIKRKDGIYIGDATDHGESIPIHFPTVDLNDTCLPRAFVAGMGAGKTTTVTNLAKRVATKGWTAVAIDPGKGEVGDRLMKELGPDRVTRITFGEKPISLDIREAFHSPAGRNRLAVELLSFFDDDSVNPLGAQTARYLRAAAKAAPNGRLVELHQVLEDEKYRATLYEEMGERESALWSNFDKATAARRAQLIEPIFNRLDTFLGDDYLERCMDSTDGIDMVELLKPGKVIVFDLPERLLGKMGVNVIGGILTAKLNVAMHVRNTDHPVWVLADEPHQYMKSARVWETAVVESRKFRFCYCWFMHDLPQMGRGLVRRISAAGAHWVIGKTSKANLKELAEEISPFTVEEALELWRSKEHKHKAIGLIQPYGKPVVFQMAKK</sequence>
<organism evidence="2 3">
    <name type="scientific">Marininema halotolerans</name>
    <dbReference type="NCBI Taxonomy" id="1155944"/>
    <lineage>
        <taxon>Bacteria</taxon>
        <taxon>Bacillati</taxon>
        <taxon>Bacillota</taxon>
        <taxon>Bacilli</taxon>
        <taxon>Bacillales</taxon>
        <taxon>Thermoactinomycetaceae</taxon>
        <taxon>Marininema</taxon>
    </lineage>
</organism>
<dbReference type="OrthoDB" id="1749414at2"/>
<evidence type="ECO:0000313" key="2">
    <source>
        <dbReference type="EMBL" id="SFT03934.1"/>
    </source>
</evidence>
<keyword evidence="2" id="KW-0067">ATP-binding</keyword>
<dbReference type="EMBL" id="FPAA01000019">
    <property type="protein sequence ID" value="SFT03934.1"/>
    <property type="molecule type" value="Genomic_DNA"/>
</dbReference>
<feature type="region of interest" description="Disordered" evidence="1">
    <location>
        <begin position="39"/>
        <end position="77"/>
    </location>
</feature>
<keyword evidence="2" id="KW-0547">Nucleotide-binding</keyword>